<dbReference type="Gene3D" id="3.30.565.10">
    <property type="entry name" value="Histidine kinase-like ATPase, C-terminal domain"/>
    <property type="match status" value="1"/>
</dbReference>
<dbReference type="InterPro" id="IPR013656">
    <property type="entry name" value="PAS_4"/>
</dbReference>
<keyword evidence="14" id="KW-0472">Membrane</keyword>
<dbReference type="GO" id="GO:0005886">
    <property type="term" value="C:plasma membrane"/>
    <property type="evidence" value="ECO:0007669"/>
    <property type="project" value="UniProtKB-SubCell"/>
</dbReference>
<dbReference type="InterPro" id="IPR003594">
    <property type="entry name" value="HATPase_dom"/>
</dbReference>
<feature type="domain" description="HPt" evidence="20">
    <location>
        <begin position="1318"/>
        <end position="1411"/>
    </location>
</feature>
<evidence type="ECO:0000256" key="15">
    <source>
        <dbReference type="PROSITE-ProRule" id="PRU00110"/>
    </source>
</evidence>
<evidence type="ECO:0000259" key="19">
    <source>
        <dbReference type="PROSITE" id="PS50110"/>
    </source>
</evidence>
<feature type="chain" id="PRO_5016410138" description="histidine kinase" evidence="17">
    <location>
        <begin position="24"/>
        <end position="1414"/>
    </location>
</feature>
<evidence type="ECO:0000256" key="9">
    <source>
        <dbReference type="ARBA" id="ARBA00022741"/>
    </source>
</evidence>
<dbReference type="CDD" id="cd17546">
    <property type="entry name" value="REC_hyHK_CKI1_RcsC-like"/>
    <property type="match status" value="1"/>
</dbReference>
<evidence type="ECO:0000256" key="16">
    <source>
        <dbReference type="PROSITE-ProRule" id="PRU00169"/>
    </source>
</evidence>
<keyword evidence="10 21" id="KW-0418">Kinase</keyword>
<dbReference type="EMBL" id="PZKL01000057">
    <property type="protein sequence ID" value="PTH78364.1"/>
    <property type="molecule type" value="Genomic_DNA"/>
</dbReference>
<dbReference type="PROSITE" id="PS50109">
    <property type="entry name" value="HIS_KIN"/>
    <property type="match status" value="1"/>
</dbReference>
<keyword evidence="4" id="KW-1003">Cell membrane</keyword>
<evidence type="ECO:0000256" key="3">
    <source>
        <dbReference type="ARBA" id="ARBA00012438"/>
    </source>
</evidence>
<dbReference type="Pfam" id="PF00497">
    <property type="entry name" value="SBP_bac_3"/>
    <property type="match status" value="2"/>
</dbReference>
<dbReference type="Pfam" id="PF01627">
    <property type="entry name" value="Hpt"/>
    <property type="match status" value="1"/>
</dbReference>
<feature type="domain" description="Response regulatory" evidence="19">
    <location>
        <begin position="1175"/>
        <end position="1289"/>
    </location>
</feature>
<evidence type="ECO:0000256" key="1">
    <source>
        <dbReference type="ARBA" id="ARBA00000085"/>
    </source>
</evidence>
<evidence type="ECO:0000256" key="8">
    <source>
        <dbReference type="ARBA" id="ARBA00022692"/>
    </source>
</evidence>
<evidence type="ECO:0000256" key="14">
    <source>
        <dbReference type="ARBA" id="ARBA00023136"/>
    </source>
</evidence>
<accession>A0A2T4MUT1</accession>
<dbReference type="InterPro" id="IPR005467">
    <property type="entry name" value="His_kinase_dom"/>
</dbReference>
<evidence type="ECO:0000256" key="5">
    <source>
        <dbReference type="ARBA" id="ARBA00022519"/>
    </source>
</evidence>
<keyword evidence="13" id="KW-0902">Two-component regulatory system</keyword>
<dbReference type="Gene3D" id="3.30.450.20">
    <property type="entry name" value="PAS domain"/>
    <property type="match status" value="2"/>
</dbReference>
<keyword evidence="17" id="KW-0732">Signal</keyword>
<dbReference type="PANTHER" id="PTHR43047:SF72">
    <property type="entry name" value="OSMOSENSING HISTIDINE PROTEIN KINASE SLN1"/>
    <property type="match status" value="1"/>
</dbReference>
<keyword evidence="12" id="KW-1133">Transmembrane helix</keyword>
<dbReference type="InterPro" id="IPR000014">
    <property type="entry name" value="PAS"/>
</dbReference>
<evidence type="ECO:0000256" key="10">
    <source>
        <dbReference type="ARBA" id="ARBA00022777"/>
    </source>
</evidence>
<comment type="caution">
    <text evidence="21">The sequence shown here is derived from an EMBL/GenBank/DDBJ whole genome shotgun (WGS) entry which is preliminary data.</text>
</comment>
<dbReference type="CDD" id="cd00082">
    <property type="entry name" value="HisKA"/>
    <property type="match status" value="1"/>
</dbReference>
<dbReference type="CDD" id="cd00088">
    <property type="entry name" value="HPT"/>
    <property type="match status" value="1"/>
</dbReference>
<evidence type="ECO:0000256" key="2">
    <source>
        <dbReference type="ARBA" id="ARBA00004429"/>
    </source>
</evidence>
<dbReference type="FunFam" id="1.10.287.130:FF:000004">
    <property type="entry name" value="Ethylene receptor 1"/>
    <property type="match status" value="1"/>
</dbReference>
<keyword evidence="9" id="KW-0547">Nucleotide-binding</keyword>
<protein>
    <recommendedName>
        <fullName evidence="3">histidine kinase</fullName>
        <ecNumber evidence="3">2.7.13.3</ecNumber>
    </recommendedName>
</protein>
<evidence type="ECO:0000313" key="22">
    <source>
        <dbReference type="Proteomes" id="UP000241986"/>
    </source>
</evidence>
<evidence type="ECO:0000256" key="12">
    <source>
        <dbReference type="ARBA" id="ARBA00022989"/>
    </source>
</evidence>
<dbReference type="InterPro" id="IPR008207">
    <property type="entry name" value="Sig_transdc_His_kin_Hpt_dom"/>
</dbReference>
<dbReference type="FunFam" id="3.30.565.10:FF:000010">
    <property type="entry name" value="Sensor histidine kinase RcsC"/>
    <property type="match status" value="1"/>
</dbReference>
<feature type="modified residue" description="4-aspartylphosphate" evidence="16">
    <location>
        <position position="1224"/>
    </location>
</feature>
<dbReference type="Pfam" id="PF00072">
    <property type="entry name" value="Response_reg"/>
    <property type="match status" value="1"/>
</dbReference>
<dbReference type="GO" id="GO:0005524">
    <property type="term" value="F:ATP binding"/>
    <property type="evidence" value="ECO:0007669"/>
    <property type="project" value="UniProtKB-KW"/>
</dbReference>
<dbReference type="CDD" id="cd13707">
    <property type="entry name" value="PBP2_BvgS_D2"/>
    <property type="match status" value="1"/>
</dbReference>
<dbReference type="SUPFAM" id="SSF52172">
    <property type="entry name" value="CheY-like"/>
    <property type="match status" value="1"/>
</dbReference>
<dbReference type="InterPro" id="IPR003661">
    <property type="entry name" value="HisK_dim/P_dom"/>
</dbReference>
<dbReference type="InterPro" id="IPR001638">
    <property type="entry name" value="Solute-binding_3/MltF_N"/>
</dbReference>
<evidence type="ECO:0000259" key="20">
    <source>
        <dbReference type="PROSITE" id="PS50894"/>
    </source>
</evidence>
<dbReference type="Gene3D" id="1.10.287.130">
    <property type="match status" value="1"/>
</dbReference>
<evidence type="ECO:0000256" key="11">
    <source>
        <dbReference type="ARBA" id="ARBA00022840"/>
    </source>
</evidence>
<evidence type="ECO:0000256" key="4">
    <source>
        <dbReference type="ARBA" id="ARBA00022475"/>
    </source>
</evidence>
<dbReference type="SMART" id="SM00387">
    <property type="entry name" value="HATPase_c"/>
    <property type="match status" value="1"/>
</dbReference>
<dbReference type="InterPro" id="IPR004358">
    <property type="entry name" value="Sig_transdc_His_kin-like_C"/>
</dbReference>
<keyword evidence="6 16" id="KW-0597">Phosphoprotein</keyword>
<name>A0A2T4MUT1_AERVE</name>
<dbReference type="InterPro" id="IPR036641">
    <property type="entry name" value="HPT_dom_sf"/>
</dbReference>
<dbReference type="PROSITE" id="PS50894">
    <property type="entry name" value="HPT"/>
    <property type="match status" value="1"/>
</dbReference>
<dbReference type="InterPro" id="IPR036097">
    <property type="entry name" value="HisK_dim/P_sf"/>
</dbReference>
<evidence type="ECO:0000256" key="6">
    <source>
        <dbReference type="ARBA" id="ARBA00022553"/>
    </source>
</evidence>
<evidence type="ECO:0000256" key="7">
    <source>
        <dbReference type="ARBA" id="ARBA00022679"/>
    </source>
</evidence>
<dbReference type="SUPFAM" id="SSF47226">
    <property type="entry name" value="Histidine-containing phosphotransfer domain, HPT domain"/>
    <property type="match status" value="1"/>
</dbReference>
<dbReference type="EC" id="2.7.13.3" evidence="3"/>
<dbReference type="InterPro" id="IPR036890">
    <property type="entry name" value="HATPase_C_sf"/>
</dbReference>
<gene>
    <name evidence="21" type="ORF">DAA48_24295</name>
</gene>
<dbReference type="InterPro" id="IPR035965">
    <property type="entry name" value="PAS-like_dom_sf"/>
</dbReference>
<dbReference type="SMART" id="SM00388">
    <property type="entry name" value="HisKA"/>
    <property type="match status" value="1"/>
</dbReference>
<evidence type="ECO:0000256" key="17">
    <source>
        <dbReference type="SAM" id="SignalP"/>
    </source>
</evidence>
<sequence>MLRQCDRLFLFLLLLLWGVAAHAITSLNEDEFDLSERAWLSSHQELVIGMPMMGDPPYSYKDADQRFTGPVPDIAQQIARTLGLTLRYKVYPSYVDALTGLGHGAIDILVNDQPSEQWRSNIVSLPFLLSMPRGVLLNNGKTKLSRQDAHGLHWVCVTGVNACSELKKLGFPRVTEAESRSEAAFMLKKRMADAYLADMPSLVMVKDQHPKAGFTIATPEWVSGTSLSINMHKSDPALVSLVSKAFNEIPVEDRRHMLAATTTSQPADSGAVKSVQFTPEEQEWLNQHPELTYGVSPDWTSMSEFNYRGRLVGYVADLMALMQQVSGLKFSLVRTNSWGETQNMLKLRQIDFIPAISPNHDRGQFALFTPGYLFVDRVVIAPKRSADITDLSLLRGKRVGMVHGSLDKDLLTHIGAHPVEVNNDNRLLELLDTGDADYVMVTLPSVNKRVSERYQVVYAGKDLRLPVAMATRKDPMLQRILTKVLYSIPPEELNKVERRWLSMSVQTGINSETVLFWFVMSGATATLLFTLFWAWNRTLKREIVQRQRAEKTLNEQLVFIQTLLDSLPNMVALRDRDHRLTLSNRAYRELFVGDGEEGDRWGYMTEDERQQMLREERAVWETGDIFEGSGYTQREGDVPLHVVYVKLPYRAADGAIQGVLTVLTDVSALKAAENKVREVEGRLRDITDSMPGLVYQYLWQGAGKGKFLYLSQGASDILGMTHQELMAAESGGVILGLNDEALAAFIDKVAKHARTLEPLDMEVLVPSVQGERYIQIRGNFVAQQGNDRLLNGVVQDITAIKQQEHELREARAAAEQAMQARSRFLATMSHELRTPISGMHGMLELLRMSELNDDQRYLLRNVESSANHLLYLVNDILDFSKIEAGQLHLNRQSCRLQPVVCDVIRGHAALAYSKGLKVTLQWEDQLPDLADIDPVRVGQVISNLLNNAVKFTEQGAISIQVSYQDQQLVIAVTDTGIGIAEEKQAQLFTPFEQVESDINRRFGGTGLGLAICDQLVKKMGGTLTVKSQLGEGACFRFSIPLFNVLWEPPALAGSEWWWLGSDAALQATMARLGARLTPLDIHQLTAALDGLLLAEEAALESCMGSDWHTLLQSGTLKGVILSPREALRGRMGSENWWRLGQSPLYPDLLLESCRELITGRAVPPHAASIEKLGGRVLVADDHLVNRALLTRQLAILGVECEVMEDGEKALRAWQTRDFALLITDCHMPHMDGYTLTRRLREQGEQAPIIGVTADTSEEAAANMTAAGMNGMLCKPYSLESLRQMLLRWLPATTITERVPARQAINLDMIGRWQDLFGDEGIAKSMAREYLASNRKDCHAMMSALSSDDSQELVEIAHRIKGAARMVGELSLAEQAAQLESAARLKQLSELALLTQRVEEQMNNIEREMGLWLDE</sequence>
<dbReference type="Proteomes" id="UP000241986">
    <property type="component" value="Unassembled WGS sequence"/>
</dbReference>
<dbReference type="SUPFAM" id="SSF53850">
    <property type="entry name" value="Periplasmic binding protein-like II"/>
    <property type="match status" value="2"/>
</dbReference>
<dbReference type="Pfam" id="PF02518">
    <property type="entry name" value="HATPase_c"/>
    <property type="match status" value="1"/>
</dbReference>
<keyword evidence="8" id="KW-0812">Transmembrane</keyword>
<dbReference type="GO" id="GO:0009927">
    <property type="term" value="F:histidine phosphotransfer kinase activity"/>
    <property type="evidence" value="ECO:0007669"/>
    <property type="project" value="TreeGrafter"/>
</dbReference>
<evidence type="ECO:0000259" key="18">
    <source>
        <dbReference type="PROSITE" id="PS50109"/>
    </source>
</evidence>
<dbReference type="SMART" id="SM00073">
    <property type="entry name" value="HPT"/>
    <property type="match status" value="1"/>
</dbReference>
<dbReference type="Gene3D" id="3.40.50.2300">
    <property type="match status" value="1"/>
</dbReference>
<dbReference type="CDD" id="cd16922">
    <property type="entry name" value="HATPase_EvgS-ArcB-TorS-like"/>
    <property type="match status" value="1"/>
</dbReference>
<dbReference type="InterPro" id="IPR001789">
    <property type="entry name" value="Sig_transdc_resp-reg_receiver"/>
</dbReference>
<dbReference type="PANTHER" id="PTHR43047">
    <property type="entry name" value="TWO-COMPONENT HISTIDINE PROTEIN KINASE"/>
    <property type="match status" value="1"/>
</dbReference>
<dbReference type="SMART" id="SM00448">
    <property type="entry name" value="REC"/>
    <property type="match status" value="1"/>
</dbReference>
<dbReference type="PRINTS" id="PR00344">
    <property type="entry name" value="BCTRLSENSOR"/>
</dbReference>
<evidence type="ECO:0000313" key="21">
    <source>
        <dbReference type="EMBL" id="PTH78364.1"/>
    </source>
</evidence>
<dbReference type="GO" id="GO:0000155">
    <property type="term" value="F:phosphorelay sensor kinase activity"/>
    <property type="evidence" value="ECO:0007669"/>
    <property type="project" value="InterPro"/>
</dbReference>
<dbReference type="SMART" id="SM00062">
    <property type="entry name" value="PBPb"/>
    <property type="match status" value="2"/>
</dbReference>
<dbReference type="InterPro" id="IPR011006">
    <property type="entry name" value="CheY-like_superfamily"/>
</dbReference>
<keyword evidence="7" id="KW-0808">Transferase</keyword>
<dbReference type="SUPFAM" id="SSF55785">
    <property type="entry name" value="PYP-like sensor domain (PAS domain)"/>
    <property type="match status" value="2"/>
</dbReference>
<dbReference type="NCBIfam" id="TIGR00229">
    <property type="entry name" value="sensory_box"/>
    <property type="match status" value="1"/>
</dbReference>
<comment type="subcellular location">
    <subcellularLocation>
        <location evidence="2">Cell inner membrane</location>
        <topology evidence="2">Multi-pass membrane protein</topology>
    </subcellularLocation>
</comment>
<feature type="modified residue" description="Phosphohistidine" evidence="15">
    <location>
        <position position="1357"/>
    </location>
</feature>
<organism evidence="21 22">
    <name type="scientific">Aeromonas veronii</name>
    <dbReference type="NCBI Taxonomy" id="654"/>
    <lineage>
        <taxon>Bacteria</taxon>
        <taxon>Pseudomonadati</taxon>
        <taxon>Pseudomonadota</taxon>
        <taxon>Gammaproteobacteria</taxon>
        <taxon>Aeromonadales</taxon>
        <taxon>Aeromonadaceae</taxon>
        <taxon>Aeromonas</taxon>
    </lineage>
</organism>
<reference evidence="21 22" key="1">
    <citation type="submission" date="2018-03" db="EMBL/GenBank/DDBJ databases">
        <title>Aeromonas veronii whole genome sequencing and analysis.</title>
        <authorList>
            <person name="Xie H."/>
            <person name="Liu T."/>
            <person name="Wang K."/>
        </authorList>
    </citation>
    <scope>NUCLEOTIDE SEQUENCE [LARGE SCALE GENOMIC DNA]</scope>
    <source>
        <strain evidence="21 22">XH.VA.1</strain>
    </source>
</reference>
<keyword evidence="11" id="KW-0067">ATP-binding</keyword>
<dbReference type="SUPFAM" id="SSF55874">
    <property type="entry name" value="ATPase domain of HSP90 chaperone/DNA topoisomerase II/histidine kinase"/>
    <property type="match status" value="1"/>
</dbReference>
<comment type="catalytic activity">
    <reaction evidence="1">
        <text>ATP + protein L-histidine = ADP + protein N-phospho-L-histidine.</text>
        <dbReference type="EC" id="2.7.13.3"/>
    </reaction>
</comment>
<dbReference type="Pfam" id="PF00512">
    <property type="entry name" value="HisKA"/>
    <property type="match status" value="1"/>
</dbReference>
<proteinExistence type="predicted"/>
<feature type="domain" description="Histidine kinase" evidence="18">
    <location>
        <begin position="827"/>
        <end position="1043"/>
    </location>
</feature>
<dbReference type="PROSITE" id="PS50110">
    <property type="entry name" value="RESPONSE_REGULATORY"/>
    <property type="match status" value="1"/>
</dbReference>
<feature type="signal peptide" evidence="17">
    <location>
        <begin position="1"/>
        <end position="23"/>
    </location>
</feature>
<dbReference type="Pfam" id="PF08448">
    <property type="entry name" value="PAS_4"/>
    <property type="match status" value="1"/>
</dbReference>
<dbReference type="SUPFAM" id="SSF47384">
    <property type="entry name" value="Homodimeric domain of signal transducing histidine kinase"/>
    <property type="match status" value="1"/>
</dbReference>
<dbReference type="Gene3D" id="3.40.190.10">
    <property type="entry name" value="Periplasmic binding protein-like II"/>
    <property type="match status" value="4"/>
</dbReference>
<dbReference type="InterPro" id="IPR049871">
    <property type="entry name" value="BvgS-like_periplasmic2"/>
</dbReference>
<evidence type="ECO:0000256" key="13">
    <source>
        <dbReference type="ARBA" id="ARBA00023012"/>
    </source>
</evidence>
<keyword evidence="5" id="KW-0997">Cell inner membrane</keyword>
<dbReference type="RefSeq" id="WP_107685063.1">
    <property type="nucleotide sequence ID" value="NZ_CAWQUB010000001.1"/>
</dbReference>
<dbReference type="Gene3D" id="1.20.120.160">
    <property type="entry name" value="HPT domain"/>
    <property type="match status" value="1"/>
</dbReference>